<name>A0A1L7WEQ0_9HELO</name>
<dbReference type="STRING" id="576137.A0A1L7WEQ0"/>
<evidence type="ECO:0000313" key="3">
    <source>
        <dbReference type="Proteomes" id="UP000184330"/>
    </source>
</evidence>
<keyword evidence="3" id="KW-1185">Reference proteome</keyword>
<protein>
    <submittedName>
        <fullName evidence="2">Uncharacterized protein</fullName>
    </submittedName>
</protein>
<dbReference type="Proteomes" id="UP000184330">
    <property type="component" value="Unassembled WGS sequence"/>
</dbReference>
<proteinExistence type="predicted"/>
<feature type="region of interest" description="Disordered" evidence="1">
    <location>
        <begin position="569"/>
        <end position="589"/>
    </location>
</feature>
<dbReference type="EMBL" id="FJOG01000001">
    <property type="protein sequence ID" value="CZR51262.1"/>
    <property type="molecule type" value="Genomic_DNA"/>
</dbReference>
<organism evidence="2 3">
    <name type="scientific">Phialocephala subalpina</name>
    <dbReference type="NCBI Taxonomy" id="576137"/>
    <lineage>
        <taxon>Eukaryota</taxon>
        <taxon>Fungi</taxon>
        <taxon>Dikarya</taxon>
        <taxon>Ascomycota</taxon>
        <taxon>Pezizomycotina</taxon>
        <taxon>Leotiomycetes</taxon>
        <taxon>Helotiales</taxon>
        <taxon>Mollisiaceae</taxon>
        <taxon>Phialocephala</taxon>
        <taxon>Phialocephala fortinii species complex</taxon>
    </lineage>
</organism>
<dbReference type="OrthoDB" id="1744869at2759"/>
<dbReference type="AlphaFoldDB" id="A0A1L7WEQ0"/>
<gene>
    <name evidence="2" type="ORF">PAC_01137</name>
</gene>
<feature type="compositionally biased region" description="Basic and acidic residues" evidence="1">
    <location>
        <begin position="486"/>
        <end position="504"/>
    </location>
</feature>
<feature type="compositionally biased region" description="Polar residues" evidence="1">
    <location>
        <begin position="577"/>
        <end position="589"/>
    </location>
</feature>
<evidence type="ECO:0000313" key="2">
    <source>
        <dbReference type="EMBL" id="CZR51262.1"/>
    </source>
</evidence>
<sequence length="589" mass="65749">MSRLWISPSRGVCLRDALFRHASHHVKSGKKIICRTVYTTPPPGNRYRQLSVKVTDNRDTPDAEFWSDTPWHTLKPYKHAWEKYWKGTHQVGKYHPGLVILFTPSLLPWLNDDTFIPKILKKVSHISKAGLENDPPVVYDVMCACVDGIAPEEHYGTFHEQLATQGISFLHSPSFKIFGYVNSPMLKEKDDSDKSPSPTKPAAITFGKGHRRLDHVTVPLANTIFQNGKPSFFQHTRWDAKDGQYILRKKWDDKRWGSIFAFAGINKPLFSFLPARPVTPFRAIESGMGNIVRELRFDGGDVGPASRELETVVSEISESLGGTTVDIWALIAPNEVVSAVAENMPEHGPEYVGFWLDKGATICRVVSGGGGWGPKQGLLSLDPQTTYTTTEASSELSTERDVTSLGSLAQPGASIQFLAIDNDLPRPLAARKLPAIGERKSIVFGAIPSTIDEILKVSSEGQATKYNYRVGHFGCVSGSGIFYSRDRPNPVGKSKADAVSKSPEEPAANSNQAPPSLITHTKIDLPYSYIYMDGRVASQRKQDFEERTVLRSRMLIEEQKRLKERLNRFPKSRHILNKNQTVQQDQPKE</sequence>
<feature type="region of interest" description="Disordered" evidence="1">
    <location>
        <begin position="486"/>
        <end position="517"/>
    </location>
</feature>
<accession>A0A1L7WEQ0</accession>
<evidence type="ECO:0000256" key="1">
    <source>
        <dbReference type="SAM" id="MobiDB-lite"/>
    </source>
</evidence>
<reference evidence="2 3" key="1">
    <citation type="submission" date="2016-03" db="EMBL/GenBank/DDBJ databases">
        <authorList>
            <person name="Ploux O."/>
        </authorList>
    </citation>
    <scope>NUCLEOTIDE SEQUENCE [LARGE SCALE GENOMIC DNA]</scope>
    <source>
        <strain evidence="2 3">UAMH 11012</strain>
    </source>
</reference>